<sequence length="142" mass="15448">MNRLLVASGVVVVVLLVVVFSVMASNDRRERREAFERALAEGGHTASSLWDDEDGKHQSTQLVNGCLVEFDEVSTADGRVAYEVDEVQTGSTRGRLGGEDELDSGVVGGRSAFRITRADLVTALRTANYPCFRDEQPATTSR</sequence>
<name>A0ABV9Y2V1_9PSEU</name>
<dbReference type="Proteomes" id="UP001595833">
    <property type="component" value="Unassembled WGS sequence"/>
</dbReference>
<gene>
    <name evidence="1" type="ORF">ACFPFM_19745</name>
</gene>
<dbReference type="RefSeq" id="WP_344039741.1">
    <property type="nucleotide sequence ID" value="NZ_BAAAKE010000018.1"/>
</dbReference>
<reference evidence="2" key="1">
    <citation type="journal article" date="2019" name="Int. J. Syst. Evol. Microbiol.">
        <title>The Global Catalogue of Microorganisms (GCM) 10K type strain sequencing project: providing services to taxonomists for standard genome sequencing and annotation.</title>
        <authorList>
            <consortium name="The Broad Institute Genomics Platform"/>
            <consortium name="The Broad Institute Genome Sequencing Center for Infectious Disease"/>
            <person name="Wu L."/>
            <person name="Ma J."/>
        </authorList>
    </citation>
    <scope>NUCLEOTIDE SEQUENCE [LARGE SCALE GENOMIC DNA]</scope>
    <source>
        <strain evidence="2">KCTC 12848</strain>
    </source>
</reference>
<comment type="caution">
    <text evidence="1">The sequence shown here is derived from an EMBL/GenBank/DDBJ whole genome shotgun (WGS) entry which is preliminary data.</text>
</comment>
<dbReference type="EMBL" id="JBHSJB010000017">
    <property type="protein sequence ID" value="MFC5055977.1"/>
    <property type="molecule type" value="Genomic_DNA"/>
</dbReference>
<keyword evidence="2" id="KW-1185">Reference proteome</keyword>
<organism evidence="1 2">
    <name type="scientific">Saccharothrix xinjiangensis</name>
    <dbReference type="NCBI Taxonomy" id="204798"/>
    <lineage>
        <taxon>Bacteria</taxon>
        <taxon>Bacillati</taxon>
        <taxon>Actinomycetota</taxon>
        <taxon>Actinomycetes</taxon>
        <taxon>Pseudonocardiales</taxon>
        <taxon>Pseudonocardiaceae</taxon>
        <taxon>Saccharothrix</taxon>
    </lineage>
</organism>
<proteinExistence type="predicted"/>
<protein>
    <submittedName>
        <fullName evidence="1">Uncharacterized protein</fullName>
    </submittedName>
</protein>
<evidence type="ECO:0000313" key="2">
    <source>
        <dbReference type="Proteomes" id="UP001595833"/>
    </source>
</evidence>
<accession>A0ABV9Y2V1</accession>
<evidence type="ECO:0000313" key="1">
    <source>
        <dbReference type="EMBL" id="MFC5055977.1"/>
    </source>
</evidence>